<name>A0ABN8HSC3_9NEOP</name>
<proteinExistence type="predicted"/>
<sequence length="149" mass="16590">MKLARLRRMAAELCAMVGEQNGGGSYDIAIKGVTDYRTFVSGINKHNLDSGEDSRVVQRAVQALIRGKILVGHSLQFDLDVLGLSHPREDIRDFSTYEPFKKLNKGNTPALKLLAEYCLGKTIQVGEHNSLEDAKASMQIYLTVVRNWP</sequence>
<organism evidence="4 5">
    <name type="scientific">Iphiclides podalirius</name>
    <name type="common">scarce swallowtail</name>
    <dbReference type="NCBI Taxonomy" id="110791"/>
    <lineage>
        <taxon>Eukaryota</taxon>
        <taxon>Metazoa</taxon>
        <taxon>Ecdysozoa</taxon>
        <taxon>Arthropoda</taxon>
        <taxon>Hexapoda</taxon>
        <taxon>Insecta</taxon>
        <taxon>Pterygota</taxon>
        <taxon>Neoptera</taxon>
        <taxon>Endopterygota</taxon>
        <taxon>Lepidoptera</taxon>
        <taxon>Glossata</taxon>
        <taxon>Ditrysia</taxon>
        <taxon>Papilionoidea</taxon>
        <taxon>Papilionidae</taxon>
        <taxon>Papilioninae</taxon>
        <taxon>Iphiclides</taxon>
    </lineage>
</organism>
<dbReference type="Proteomes" id="UP000837857">
    <property type="component" value="Chromosome 10"/>
</dbReference>
<dbReference type="SMART" id="SM00479">
    <property type="entry name" value="EXOIII"/>
    <property type="match status" value="1"/>
</dbReference>
<keyword evidence="1" id="KW-0540">Nuclease</keyword>
<feature type="non-terminal residue" evidence="4">
    <location>
        <position position="1"/>
    </location>
</feature>
<dbReference type="PANTHER" id="PTHR12801:SF158">
    <property type="entry name" value="RNA EXONUCLEASE 4"/>
    <property type="match status" value="1"/>
</dbReference>
<reference evidence="4" key="1">
    <citation type="submission" date="2022-03" db="EMBL/GenBank/DDBJ databases">
        <authorList>
            <person name="Martin H S."/>
        </authorList>
    </citation>
    <scope>NUCLEOTIDE SEQUENCE</scope>
</reference>
<dbReference type="Gene3D" id="3.30.420.10">
    <property type="entry name" value="Ribonuclease H-like superfamily/Ribonuclease H"/>
    <property type="match status" value="1"/>
</dbReference>
<dbReference type="InterPro" id="IPR047021">
    <property type="entry name" value="REXO1/3/4-like"/>
</dbReference>
<evidence type="ECO:0000313" key="5">
    <source>
        <dbReference type="Proteomes" id="UP000837857"/>
    </source>
</evidence>
<evidence type="ECO:0000256" key="1">
    <source>
        <dbReference type="ARBA" id="ARBA00022722"/>
    </source>
</evidence>
<evidence type="ECO:0000256" key="2">
    <source>
        <dbReference type="ARBA" id="ARBA00022801"/>
    </source>
</evidence>
<dbReference type="Pfam" id="PF00929">
    <property type="entry name" value="RNase_T"/>
    <property type="match status" value="1"/>
</dbReference>
<dbReference type="InterPro" id="IPR013520">
    <property type="entry name" value="Ribonucl_H"/>
</dbReference>
<gene>
    <name evidence="4" type="ORF">IPOD504_LOCUS1073</name>
</gene>
<protein>
    <recommendedName>
        <fullName evidence="3">Exonuclease domain-containing protein</fullName>
    </recommendedName>
</protein>
<dbReference type="InterPro" id="IPR036397">
    <property type="entry name" value="RNaseH_sf"/>
</dbReference>
<feature type="domain" description="Exonuclease" evidence="3">
    <location>
        <begin position="4"/>
        <end position="149"/>
    </location>
</feature>
<dbReference type="PANTHER" id="PTHR12801">
    <property type="entry name" value="RNA EXONUCLEASE REXO1 / RECO3 FAMILY MEMBER-RELATED"/>
    <property type="match status" value="1"/>
</dbReference>
<dbReference type="EMBL" id="OW152822">
    <property type="protein sequence ID" value="CAH2037218.1"/>
    <property type="molecule type" value="Genomic_DNA"/>
</dbReference>
<keyword evidence="2" id="KW-0378">Hydrolase</keyword>
<keyword evidence="5" id="KW-1185">Reference proteome</keyword>
<accession>A0ABN8HSC3</accession>
<evidence type="ECO:0000259" key="3">
    <source>
        <dbReference type="SMART" id="SM00479"/>
    </source>
</evidence>
<dbReference type="InterPro" id="IPR012337">
    <property type="entry name" value="RNaseH-like_sf"/>
</dbReference>
<dbReference type="SUPFAM" id="SSF53098">
    <property type="entry name" value="Ribonuclease H-like"/>
    <property type="match status" value="1"/>
</dbReference>
<evidence type="ECO:0000313" key="4">
    <source>
        <dbReference type="EMBL" id="CAH2037218.1"/>
    </source>
</evidence>